<dbReference type="InterPro" id="IPR032244">
    <property type="entry name" value="LapD_MoxY_N"/>
</dbReference>
<dbReference type="GO" id="GO:0000155">
    <property type="term" value="F:phosphorelay sensor kinase activity"/>
    <property type="evidence" value="ECO:0007669"/>
    <property type="project" value="InterPro"/>
</dbReference>
<keyword evidence="4" id="KW-0472">Membrane</keyword>
<dbReference type="Pfam" id="PF07730">
    <property type="entry name" value="HisKA_3"/>
    <property type="match status" value="1"/>
</dbReference>
<proteinExistence type="predicted"/>
<keyword evidence="4" id="KW-1133">Transmembrane helix</keyword>
<dbReference type="PANTHER" id="PTHR24421">
    <property type="entry name" value="NITRATE/NITRITE SENSOR PROTEIN NARX-RELATED"/>
    <property type="match status" value="1"/>
</dbReference>
<evidence type="ECO:0000259" key="5">
    <source>
        <dbReference type="PROSITE" id="PS50885"/>
    </source>
</evidence>
<dbReference type="SUPFAM" id="SSF55874">
    <property type="entry name" value="ATPase domain of HSP90 chaperone/DNA topoisomerase II/histidine kinase"/>
    <property type="match status" value="1"/>
</dbReference>
<evidence type="ECO:0000313" key="6">
    <source>
        <dbReference type="EMBL" id="KKN10800.1"/>
    </source>
</evidence>
<keyword evidence="1" id="KW-0597">Phosphoprotein</keyword>
<dbReference type="EMBL" id="LAZR01004203">
    <property type="protein sequence ID" value="KKN10800.1"/>
    <property type="molecule type" value="Genomic_DNA"/>
</dbReference>
<feature type="domain" description="HAMP" evidence="5">
    <location>
        <begin position="175"/>
        <end position="227"/>
    </location>
</feature>
<dbReference type="Gene3D" id="1.20.5.1930">
    <property type="match status" value="1"/>
</dbReference>
<dbReference type="AlphaFoldDB" id="A0A0F9MU41"/>
<keyword evidence="3" id="KW-0418">Kinase</keyword>
<dbReference type="InterPro" id="IPR036890">
    <property type="entry name" value="HATPase_C_sf"/>
</dbReference>
<dbReference type="GO" id="GO:0016020">
    <property type="term" value="C:membrane"/>
    <property type="evidence" value="ECO:0007669"/>
    <property type="project" value="InterPro"/>
</dbReference>
<keyword evidence="2" id="KW-0808">Transferase</keyword>
<dbReference type="InterPro" id="IPR003660">
    <property type="entry name" value="HAMP_dom"/>
</dbReference>
<comment type="caution">
    <text evidence="6">The sequence shown here is derived from an EMBL/GenBank/DDBJ whole genome shotgun (WGS) entry which is preliminary data.</text>
</comment>
<dbReference type="Gene3D" id="3.30.565.10">
    <property type="entry name" value="Histidine kinase-like ATPase, C-terminal domain"/>
    <property type="match status" value="1"/>
</dbReference>
<evidence type="ECO:0000256" key="1">
    <source>
        <dbReference type="ARBA" id="ARBA00022553"/>
    </source>
</evidence>
<dbReference type="Pfam" id="PF02518">
    <property type="entry name" value="HATPase_c"/>
    <property type="match status" value="1"/>
</dbReference>
<sequence>MSLRSLINLRIVFSVVFILLLGGATAVWQARQSVEREVQSSINLALQMIEFGFAQVPLSSRYGSEWLPQISALQQTRHLHISISENGVKPTKFITQRIVDEARNEPPQWFIDLVRARHFTEKYDVSMADGTVKTILITADPMDEITEAWGESQAFFWSIVAMSVIMFLAINLVFNAVLRAVKTILSGLQQVEDGHYGLALPRFKIKEFDAIALEVNEMSSSLKAAQKNNQALARHTMHIQESERQTMSRELHDEMGQSLTAIKAMAVTSKQASADIPSIADSIITVCNHLSIVVRSMMRTLHPLSLAELGLRATLSDLISEWQRRTSDLMIDLDYDDQLERLNNEVTIHVYRIVQECLTNVVRHAKATHVSILLEKRGDTVWMSVSDNGVGGQMGQQGFGVLGMRERAQNLGGKFLFESVDNEGVNVIVQLPYIEKKR</sequence>
<gene>
    <name evidence="6" type="ORF">LCGC14_1032990</name>
</gene>
<evidence type="ECO:0000256" key="4">
    <source>
        <dbReference type="SAM" id="Phobius"/>
    </source>
</evidence>
<evidence type="ECO:0000256" key="3">
    <source>
        <dbReference type="ARBA" id="ARBA00022777"/>
    </source>
</evidence>
<reference evidence="6" key="1">
    <citation type="journal article" date="2015" name="Nature">
        <title>Complex archaea that bridge the gap between prokaryotes and eukaryotes.</title>
        <authorList>
            <person name="Spang A."/>
            <person name="Saw J.H."/>
            <person name="Jorgensen S.L."/>
            <person name="Zaremba-Niedzwiedzka K."/>
            <person name="Martijn J."/>
            <person name="Lind A.E."/>
            <person name="van Eijk R."/>
            <person name="Schleper C."/>
            <person name="Guy L."/>
            <person name="Ettema T.J."/>
        </authorList>
    </citation>
    <scope>NUCLEOTIDE SEQUENCE</scope>
</reference>
<organism evidence="6">
    <name type="scientific">marine sediment metagenome</name>
    <dbReference type="NCBI Taxonomy" id="412755"/>
    <lineage>
        <taxon>unclassified sequences</taxon>
        <taxon>metagenomes</taxon>
        <taxon>ecological metagenomes</taxon>
    </lineage>
</organism>
<dbReference type="CDD" id="cd16917">
    <property type="entry name" value="HATPase_UhpB-NarQ-NarX-like"/>
    <property type="match status" value="1"/>
</dbReference>
<dbReference type="SMART" id="SM00387">
    <property type="entry name" value="HATPase_c"/>
    <property type="match status" value="1"/>
</dbReference>
<dbReference type="Pfam" id="PF16448">
    <property type="entry name" value="LapD_MoxY_N"/>
    <property type="match status" value="1"/>
</dbReference>
<feature type="transmembrane region" description="Helical" evidence="4">
    <location>
        <begin position="155"/>
        <end position="178"/>
    </location>
</feature>
<name>A0A0F9MU41_9ZZZZ</name>
<protein>
    <recommendedName>
        <fullName evidence="5">HAMP domain-containing protein</fullName>
    </recommendedName>
</protein>
<dbReference type="InterPro" id="IPR003594">
    <property type="entry name" value="HATPase_dom"/>
</dbReference>
<accession>A0A0F9MU41</accession>
<dbReference type="PROSITE" id="PS50885">
    <property type="entry name" value="HAMP"/>
    <property type="match status" value="1"/>
</dbReference>
<dbReference type="GO" id="GO:0046983">
    <property type="term" value="F:protein dimerization activity"/>
    <property type="evidence" value="ECO:0007669"/>
    <property type="project" value="InterPro"/>
</dbReference>
<dbReference type="InterPro" id="IPR050482">
    <property type="entry name" value="Sensor_HK_TwoCompSys"/>
</dbReference>
<keyword evidence="4" id="KW-0812">Transmembrane</keyword>
<dbReference type="InterPro" id="IPR011712">
    <property type="entry name" value="Sig_transdc_His_kin_sub3_dim/P"/>
</dbReference>
<evidence type="ECO:0000256" key="2">
    <source>
        <dbReference type="ARBA" id="ARBA00022679"/>
    </source>
</evidence>
<dbReference type="PANTHER" id="PTHR24421:SF58">
    <property type="entry name" value="SIGNAL TRANSDUCTION HISTIDINE-PROTEIN KINASE_PHOSPHATASE UHPB"/>
    <property type="match status" value="1"/>
</dbReference>